<accession>A0A6M3IJG1</accession>
<name>A0A6M3IJG1_9ZZZZ</name>
<protein>
    <submittedName>
        <fullName evidence="1">Uncharacterized protein</fullName>
    </submittedName>
</protein>
<dbReference type="AlphaFoldDB" id="A0A6M3IJG1"/>
<gene>
    <name evidence="1" type="ORF">MM415B01611_0019</name>
</gene>
<reference evidence="1" key="1">
    <citation type="submission" date="2020-03" db="EMBL/GenBank/DDBJ databases">
        <title>The deep terrestrial virosphere.</title>
        <authorList>
            <person name="Holmfeldt K."/>
            <person name="Nilsson E."/>
            <person name="Simone D."/>
            <person name="Lopez-Fernandez M."/>
            <person name="Wu X."/>
            <person name="de Brujin I."/>
            <person name="Lundin D."/>
            <person name="Andersson A."/>
            <person name="Bertilsson S."/>
            <person name="Dopson M."/>
        </authorList>
    </citation>
    <scope>NUCLEOTIDE SEQUENCE</scope>
    <source>
        <strain evidence="1">MM415B01611</strain>
    </source>
</reference>
<evidence type="ECO:0000313" key="1">
    <source>
        <dbReference type="EMBL" id="QJA57656.1"/>
    </source>
</evidence>
<sequence length="69" mass="7935">MDMTAERKKHIDAMSYEGLLSRWRNAPCGDPWFQGETGKYWGERMAEMRSRPGCDGEHVRASKSIGWEG</sequence>
<proteinExistence type="predicted"/>
<dbReference type="EMBL" id="MT141285">
    <property type="protein sequence ID" value="QJA57656.1"/>
    <property type="molecule type" value="Genomic_DNA"/>
</dbReference>
<organism evidence="1">
    <name type="scientific">viral metagenome</name>
    <dbReference type="NCBI Taxonomy" id="1070528"/>
    <lineage>
        <taxon>unclassified sequences</taxon>
        <taxon>metagenomes</taxon>
        <taxon>organismal metagenomes</taxon>
    </lineage>
</organism>